<dbReference type="Proteomes" id="UP000800036">
    <property type="component" value="Unassembled WGS sequence"/>
</dbReference>
<name>A0A6A5UKB0_9PLEO</name>
<evidence type="ECO:0000313" key="3">
    <source>
        <dbReference type="Proteomes" id="UP000800036"/>
    </source>
</evidence>
<organism evidence="2 3">
    <name type="scientific">Bimuria novae-zelandiae CBS 107.79</name>
    <dbReference type="NCBI Taxonomy" id="1447943"/>
    <lineage>
        <taxon>Eukaryota</taxon>
        <taxon>Fungi</taxon>
        <taxon>Dikarya</taxon>
        <taxon>Ascomycota</taxon>
        <taxon>Pezizomycotina</taxon>
        <taxon>Dothideomycetes</taxon>
        <taxon>Pleosporomycetidae</taxon>
        <taxon>Pleosporales</taxon>
        <taxon>Massarineae</taxon>
        <taxon>Didymosphaeriaceae</taxon>
        <taxon>Bimuria</taxon>
    </lineage>
</organism>
<keyword evidence="3" id="KW-1185">Reference proteome</keyword>
<gene>
    <name evidence="2" type="ORF">BU23DRAFT_633136</name>
</gene>
<proteinExistence type="predicted"/>
<protein>
    <submittedName>
        <fullName evidence="2">Uncharacterized protein</fullName>
    </submittedName>
</protein>
<dbReference type="AlphaFoldDB" id="A0A6A5UKB0"/>
<feature type="compositionally biased region" description="Low complexity" evidence="1">
    <location>
        <begin position="747"/>
        <end position="759"/>
    </location>
</feature>
<feature type="region of interest" description="Disordered" evidence="1">
    <location>
        <begin position="231"/>
        <end position="261"/>
    </location>
</feature>
<accession>A0A6A5UKB0</accession>
<dbReference type="OrthoDB" id="5430573at2759"/>
<dbReference type="EMBL" id="ML976800">
    <property type="protein sequence ID" value="KAF1964222.1"/>
    <property type="molecule type" value="Genomic_DNA"/>
</dbReference>
<reference evidence="2" key="1">
    <citation type="journal article" date="2020" name="Stud. Mycol.">
        <title>101 Dothideomycetes genomes: a test case for predicting lifestyles and emergence of pathogens.</title>
        <authorList>
            <person name="Haridas S."/>
            <person name="Albert R."/>
            <person name="Binder M."/>
            <person name="Bloem J."/>
            <person name="Labutti K."/>
            <person name="Salamov A."/>
            <person name="Andreopoulos B."/>
            <person name="Baker S."/>
            <person name="Barry K."/>
            <person name="Bills G."/>
            <person name="Bluhm B."/>
            <person name="Cannon C."/>
            <person name="Castanera R."/>
            <person name="Culley D."/>
            <person name="Daum C."/>
            <person name="Ezra D."/>
            <person name="Gonzalez J."/>
            <person name="Henrissat B."/>
            <person name="Kuo A."/>
            <person name="Liang C."/>
            <person name="Lipzen A."/>
            <person name="Lutzoni F."/>
            <person name="Magnuson J."/>
            <person name="Mondo S."/>
            <person name="Nolan M."/>
            <person name="Ohm R."/>
            <person name="Pangilinan J."/>
            <person name="Park H.-J."/>
            <person name="Ramirez L."/>
            <person name="Alfaro M."/>
            <person name="Sun H."/>
            <person name="Tritt A."/>
            <person name="Yoshinaga Y."/>
            <person name="Zwiers L.-H."/>
            <person name="Turgeon B."/>
            <person name="Goodwin S."/>
            <person name="Spatafora J."/>
            <person name="Crous P."/>
            <person name="Grigoriev I."/>
        </authorList>
    </citation>
    <scope>NUCLEOTIDE SEQUENCE</scope>
    <source>
        <strain evidence="2">CBS 107.79</strain>
    </source>
</reference>
<feature type="region of interest" description="Disordered" evidence="1">
    <location>
        <begin position="745"/>
        <end position="812"/>
    </location>
</feature>
<evidence type="ECO:0000256" key="1">
    <source>
        <dbReference type="SAM" id="MobiDB-lite"/>
    </source>
</evidence>
<sequence length="848" mass="96943">MPSDDTDVGDAPSNSEVAEFYSLVSFSPEDPWEKNAPLKLYAQACAENYIPQGQSLEAWSKTATVDDFFRQVYAMQILPAELRKTTENTDGKRMKLWEESAQQKFLNECETAVLPLVCKAIEEDAQEWHMPIPSTREHASQEYKDFMEKAAKRKAYEIYGYLSEVEEAMFEFRSEDVPSRVEELFETDRGVKKLDHLINTEETFGIAWYERPLRMNDAQWVVEKKRIFDKTRKEEQDKEDNKTEEEKVQESLEKEDNERETARAHELKRLGSEVVGPRTTIDSTARRLYSDALIILSYWWDHGPLEDDEAKLAALNHRVKAAVSQDGYVALAPTHLKQLIQDVRKHLDDVKHANDTDKDPRRLELAKAVVHLSNVLRAHGFDWKSVANRRIQREVLLCLYKSEQEGVRKRRESLIQSIFEPYPEQYEFIEKFSVMLTVVSSALQYRNQDTLRVVVESLIRINEEDAQKINTSLGLKREDHYFPVEHLEKIVAANFDNATTKSQLNALIVKMKLLSIPGTDVLASNSGSNPDPSSDDIQTWEKELLGLISHKKETPNVQASYPSLHALLAEPLYDCKDKKTVGWGDHNGRFYINQYGPDTAPIWRKESDPIPGYRDNDYEDGLPPHQQVTNGDNRIGNTMVSGSKTKRMYTLEGHIMDVLGVAFAEDPTKDTYASLTEKTINGTRRDSVYVLILWDRYLTRADPELRWEPASELRLRLGTKRADERIKRTAQANQKRFEEECGACRISMPPSSSSASTQPPQFPPPASGQQPRSPSQTRTRSGRALSVMSSRGEIPSSVGTPHAGSKRVQELRGVSDTEALWAENQEMKEQLKKIQQHMEGMNLSTRSR</sequence>
<evidence type="ECO:0000313" key="2">
    <source>
        <dbReference type="EMBL" id="KAF1964222.1"/>
    </source>
</evidence>